<dbReference type="EMBL" id="JAVDTR010000009">
    <property type="protein sequence ID" value="MDR6725023.1"/>
    <property type="molecule type" value="Genomic_DNA"/>
</dbReference>
<name>A0AAP5H5C2_PAEAM</name>
<feature type="domain" description="HTH cro/C1-type" evidence="1">
    <location>
        <begin position="8"/>
        <end position="64"/>
    </location>
</feature>
<dbReference type="RefSeq" id="WP_310141833.1">
    <property type="nucleotide sequence ID" value="NZ_JAVDTR010000009.1"/>
</dbReference>
<dbReference type="PROSITE" id="PS50943">
    <property type="entry name" value="HTH_CROC1"/>
    <property type="match status" value="1"/>
</dbReference>
<protein>
    <submittedName>
        <fullName evidence="2">Transcriptional regulator with XRE-family HTH domain</fullName>
    </submittedName>
</protein>
<sequence length="84" mass="9544">MHVLKIKLKDVLKQRNITQRQLESMSGVNQARISQLCKPGRQEINLGIIEKIAASLDITDISELIQFEEVADKQLDEPTSNEEL</sequence>
<accession>A0AAP5H5C2</accession>
<comment type="caution">
    <text evidence="2">The sequence shown here is derived from an EMBL/GenBank/DDBJ whole genome shotgun (WGS) entry which is preliminary data.</text>
</comment>
<evidence type="ECO:0000313" key="3">
    <source>
        <dbReference type="Proteomes" id="UP001254832"/>
    </source>
</evidence>
<dbReference type="Gene3D" id="1.10.260.40">
    <property type="entry name" value="lambda repressor-like DNA-binding domains"/>
    <property type="match status" value="1"/>
</dbReference>
<dbReference type="Pfam" id="PF13443">
    <property type="entry name" value="HTH_26"/>
    <property type="match status" value="1"/>
</dbReference>
<dbReference type="SMART" id="SM00530">
    <property type="entry name" value="HTH_XRE"/>
    <property type="match status" value="1"/>
</dbReference>
<dbReference type="Proteomes" id="UP001254832">
    <property type="component" value="Unassembled WGS sequence"/>
</dbReference>
<organism evidence="2 3">
    <name type="scientific">Paenibacillus amylolyticus</name>
    <dbReference type="NCBI Taxonomy" id="1451"/>
    <lineage>
        <taxon>Bacteria</taxon>
        <taxon>Bacillati</taxon>
        <taxon>Bacillota</taxon>
        <taxon>Bacilli</taxon>
        <taxon>Bacillales</taxon>
        <taxon>Paenibacillaceae</taxon>
        <taxon>Paenibacillus</taxon>
    </lineage>
</organism>
<gene>
    <name evidence="2" type="ORF">J2W91_003509</name>
</gene>
<reference evidence="2" key="1">
    <citation type="submission" date="2023-07" db="EMBL/GenBank/DDBJ databases">
        <title>Sorghum-associated microbial communities from plants grown in Nebraska, USA.</title>
        <authorList>
            <person name="Schachtman D."/>
        </authorList>
    </citation>
    <scope>NUCLEOTIDE SEQUENCE</scope>
    <source>
        <strain evidence="2">BE80</strain>
    </source>
</reference>
<dbReference type="AlphaFoldDB" id="A0AAP5H5C2"/>
<proteinExistence type="predicted"/>
<dbReference type="CDD" id="cd00093">
    <property type="entry name" value="HTH_XRE"/>
    <property type="match status" value="1"/>
</dbReference>
<dbReference type="InterPro" id="IPR010982">
    <property type="entry name" value="Lambda_DNA-bd_dom_sf"/>
</dbReference>
<evidence type="ECO:0000313" key="2">
    <source>
        <dbReference type="EMBL" id="MDR6725023.1"/>
    </source>
</evidence>
<dbReference type="SUPFAM" id="SSF47413">
    <property type="entry name" value="lambda repressor-like DNA-binding domains"/>
    <property type="match status" value="1"/>
</dbReference>
<dbReference type="GO" id="GO:0003677">
    <property type="term" value="F:DNA binding"/>
    <property type="evidence" value="ECO:0007669"/>
    <property type="project" value="InterPro"/>
</dbReference>
<evidence type="ECO:0000259" key="1">
    <source>
        <dbReference type="PROSITE" id="PS50943"/>
    </source>
</evidence>
<dbReference type="InterPro" id="IPR001387">
    <property type="entry name" value="Cro/C1-type_HTH"/>
</dbReference>